<dbReference type="Gene3D" id="1.25.40.10">
    <property type="entry name" value="Tetratricopeptide repeat domain"/>
    <property type="match status" value="1"/>
</dbReference>
<feature type="chain" id="PRO_5037611014" description="Protein SirB1 N-terminal domain-containing protein" evidence="2">
    <location>
        <begin position="20"/>
        <end position="317"/>
    </location>
</feature>
<dbReference type="AlphaFoldDB" id="A0A923MEH5"/>
<keyword evidence="5" id="KW-1185">Reference proteome</keyword>
<sequence>MRRRTALAGILSLGAPLFAGPSAIAGSSPNRADRAAPFPSAVRAILDLPEDRIDVGLAALTFASVVHPRMDIAAYSARIDQIVRDARTHMQRKPSRNYIDILMALNSYLFDVWGMHYDHSKDARGVQANYFLNGTLDTKKGMCITMPMLYLAVAQRLGLPIAPATAPQHTFLRYMRFMAPPHNIEVTSGGGVITDEGYIKKFSIPMRGVESGAYLRTLKLREYLGVIMIQTALVLHPAGHRREALAYFEKARELDARDVVPLMYLGQYWRQEAHDAYVSGSADLAEAYYQRGLAFQRQAKNLGFALNPLASLPSGGP</sequence>
<dbReference type="SUPFAM" id="SSF48452">
    <property type="entry name" value="TPR-like"/>
    <property type="match status" value="1"/>
</dbReference>
<evidence type="ECO:0000313" key="4">
    <source>
        <dbReference type="EMBL" id="MBC5768550.1"/>
    </source>
</evidence>
<comment type="caution">
    <text evidence="4">The sequence shown here is derived from an EMBL/GenBank/DDBJ whole genome shotgun (WGS) entry which is preliminary data.</text>
</comment>
<name>A0A923MEH5_9BURK</name>
<evidence type="ECO:0000313" key="5">
    <source>
        <dbReference type="Proteomes" id="UP000596827"/>
    </source>
</evidence>
<organism evidence="4 5">
    <name type="scientific">Ramlibacter albus</name>
    <dbReference type="NCBI Taxonomy" id="2079448"/>
    <lineage>
        <taxon>Bacteria</taxon>
        <taxon>Pseudomonadati</taxon>
        <taxon>Pseudomonadota</taxon>
        <taxon>Betaproteobacteria</taxon>
        <taxon>Burkholderiales</taxon>
        <taxon>Comamonadaceae</taxon>
        <taxon>Ramlibacter</taxon>
    </lineage>
</organism>
<dbReference type="PANTHER" id="PTHR31350:SF27">
    <property type="entry name" value="HEMIMETHYLATED DNA-BINDING DOMAIN-CONTAINING PROTEIN"/>
    <property type="match status" value="1"/>
</dbReference>
<gene>
    <name evidence="4" type="ORF">H8R02_29080</name>
</gene>
<proteinExistence type="inferred from homology"/>
<evidence type="ECO:0000256" key="2">
    <source>
        <dbReference type="SAM" id="SignalP"/>
    </source>
</evidence>
<reference evidence="4" key="1">
    <citation type="submission" date="2020-08" db="EMBL/GenBank/DDBJ databases">
        <title>Ramlibacter sp. GTP1 16S ribosomal RNA gene genome sequencing and assembly.</title>
        <authorList>
            <person name="Kang M."/>
        </authorList>
    </citation>
    <scope>NUCLEOTIDE SEQUENCE</scope>
    <source>
        <strain evidence="4">GTP1</strain>
    </source>
</reference>
<dbReference type="Pfam" id="PF13369">
    <property type="entry name" value="Transglut_core2"/>
    <property type="match status" value="1"/>
</dbReference>
<evidence type="ECO:0000256" key="1">
    <source>
        <dbReference type="ARBA" id="ARBA00007100"/>
    </source>
</evidence>
<protein>
    <recommendedName>
        <fullName evidence="3">Protein SirB1 N-terminal domain-containing protein</fullName>
    </recommendedName>
</protein>
<comment type="similarity">
    <text evidence="1">Belongs to the UPF0162 family.</text>
</comment>
<feature type="domain" description="Protein SirB1 N-terminal" evidence="3">
    <location>
        <begin position="74"/>
        <end position="195"/>
    </location>
</feature>
<feature type="signal peptide" evidence="2">
    <location>
        <begin position="1"/>
        <end position="19"/>
    </location>
</feature>
<evidence type="ECO:0000259" key="3">
    <source>
        <dbReference type="Pfam" id="PF13369"/>
    </source>
</evidence>
<dbReference type="PANTHER" id="PTHR31350">
    <property type="entry name" value="SI:DKEY-261L7.2"/>
    <property type="match status" value="1"/>
</dbReference>
<dbReference type="EMBL" id="JACORU010000019">
    <property type="protein sequence ID" value="MBC5768550.1"/>
    <property type="molecule type" value="Genomic_DNA"/>
</dbReference>
<dbReference type="InterPro" id="IPR011990">
    <property type="entry name" value="TPR-like_helical_dom_sf"/>
</dbReference>
<keyword evidence="2" id="KW-0732">Signal</keyword>
<dbReference type="Proteomes" id="UP000596827">
    <property type="component" value="Unassembled WGS sequence"/>
</dbReference>
<dbReference type="InterPro" id="IPR032698">
    <property type="entry name" value="SirB1_N"/>
</dbReference>
<dbReference type="RefSeq" id="WP_187085391.1">
    <property type="nucleotide sequence ID" value="NZ_JACORU010000019.1"/>
</dbReference>
<accession>A0A923MEH5</accession>